<sequence length="211" mass="23337">MPALSKKFLPHFLIILLHIVGVAGTLLPLTSELVVALTPVNLIVSTGILLACHPGALRSVLPPLLFCVLVGFGVEVLGVHTGFPFGRYAYGPVLGWKLLEVPLVIGVNWFLLIYAFFSIGNLFKKPAFRILFTALAMLLMDLLIEPVAIHLGYWSWAGGDIPIQNYLSWFVMALVMALVMHRHQPKLMNPVSVTLILSQILYFSAIFFTKI</sequence>
<dbReference type="PANTHER" id="PTHR39419">
    <property type="entry name" value="SLL0814 PROTEIN"/>
    <property type="match status" value="1"/>
</dbReference>
<feature type="transmembrane region" description="Helical" evidence="1">
    <location>
        <begin position="64"/>
        <end position="83"/>
    </location>
</feature>
<reference evidence="2 3" key="1">
    <citation type="journal article" date="2013" name="Int. J. Syst. Evol. Microbiol.">
        <title>Marinoscillum luteum sp. nov., isolated from marine sediment.</title>
        <authorList>
            <person name="Cha I.T."/>
            <person name="Park S.J."/>
            <person name="Kim S.J."/>
            <person name="Kim J.G."/>
            <person name="Jung M.Y."/>
            <person name="Shin K.S."/>
            <person name="Kwon K.K."/>
            <person name="Yang S.H."/>
            <person name="Seo Y.S."/>
            <person name="Rhee S.K."/>
        </authorList>
    </citation>
    <scope>NUCLEOTIDE SEQUENCE [LARGE SCALE GENOMIC DNA]</scope>
    <source>
        <strain evidence="2 3">KCTC 23939</strain>
    </source>
</reference>
<feature type="transmembrane region" description="Helical" evidence="1">
    <location>
        <begin position="130"/>
        <end position="151"/>
    </location>
</feature>
<dbReference type="RefSeq" id="WP_395418000.1">
    <property type="nucleotide sequence ID" value="NZ_JBIPKE010000018.1"/>
</dbReference>
<evidence type="ECO:0000313" key="3">
    <source>
        <dbReference type="Proteomes" id="UP001610063"/>
    </source>
</evidence>
<comment type="caution">
    <text evidence="2">The sequence shown here is derived from an EMBL/GenBank/DDBJ whole genome shotgun (WGS) entry which is preliminary data.</text>
</comment>
<keyword evidence="3" id="KW-1185">Reference proteome</keyword>
<dbReference type="InterPro" id="IPR007354">
    <property type="entry name" value="CruF-like"/>
</dbReference>
<dbReference type="Pfam" id="PF04240">
    <property type="entry name" value="Caroten_synth"/>
    <property type="match status" value="1"/>
</dbReference>
<keyword evidence="1" id="KW-0812">Transmembrane</keyword>
<accession>A0ABW7NAI7</accession>
<evidence type="ECO:0000313" key="2">
    <source>
        <dbReference type="EMBL" id="MFH6984608.1"/>
    </source>
</evidence>
<feature type="transmembrane region" description="Helical" evidence="1">
    <location>
        <begin position="103"/>
        <end position="123"/>
    </location>
</feature>
<evidence type="ECO:0000256" key="1">
    <source>
        <dbReference type="SAM" id="Phobius"/>
    </source>
</evidence>
<feature type="transmembrane region" description="Helical" evidence="1">
    <location>
        <begin position="187"/>
        <end position="208"/>
    </location>
</feature>
<organism evidence="2 3">
    <name type="scientific">Marinoscillum luteum</name>
    <dbReference type="NCBI Taxonomy" id="861051"/>
    <lineage>
        <taxon>Bacteria</taxon>
        <taxon>Pseudomonadati</taxon>
        <taxon>Bacteroidota</taxon>
        <taxon>Cytophagia</taxon>
        <taxon>Cytophagales</taxon>
        <taxon>Reichenbachiellaceae</taxon>
        <taxon>Marinoscillum</taxon>
    </lineage>
</organism>
<feature type="transmembrane region" description="Helical" evidence="1">
    <location>
        <begin position="33"/>
        <end position="52"/>
    </location>
</feature>
<keyword evidence="1" id="KW-1133">Transmembrane helix</keyword>
<proteinExistence type="predicted"/>
<dbReference type="PANTHER" id="PTHR39419:SF1">
    <property type="entry name" value="SLL0814 PROTEIN"/>
    <property type="match status" value="1"/>
</dbReference>
<name>A0ABW7NAI7_9BACT</name>
<gene>
    <name evidence="2" type="ORF">ACHKAR_14230</name>
</gene>
<feature type="transmembrane region" description="Helical" evidence="1">
    <location>
        <begin position="163"/>
        <end position="180"/>
    </location>
</feature>
<dbReference type="EMBL" id="JBIPKE010000018">
    <property type="protein sequence ID" value="MFH6984608.1"/>
    <property type="molecule type" value="Genomic_DNA"/>
</dbReference>
<dbReference type="Proteomes" id="UP001610063">
    <property type="component" value="Unassembled WGS sequence"/>
</dbReference>
<protein>
    <submittedName>
        <fullName evidence="2">Carotenoid biosynthesis protein</fullName>
    </submittedName>
</protein>
<keyword evidence="1" id="KW-0472">Membrane</keyword>
<feature type="transmembrane region" description="Helical" evidence="1">
    <location>
        <begin position="9"/>
        <end position="27"/>
    </location>
</feature>